<proteinExistence type="predicted"/>
<accession>A0A1N7RSN3</accession>
<evidence type="ECO:0000313" key="1">
    <source>
        <dbReference type="EMBL" id="SIT38137.1"/>
    </source>
</evidence>
<gene>
    <name evidence="1" type="ORF">BN2476_160049</name>
</gene>
<dbReference type="Proteomes" id="UP000195569">
    <property type="component" value="Unassembled WGS sequence"/>
</dbReference>
<comment type="caution">
    <text evidence="1">The sequence shown here is derived from an EMBL/GenBank/DDBJ whole genome shotgun (WGS) entry which is preliminary data.</text>
</comment>
<dbReference type="EMBL" id="CYGY02000016">
    <property type="protein sequence ID" value="SIT38137.1"/>
    <property type="molecule type" value="Genomic_DNA"/>
</dbReference>
<reference evidence="1" key="1">
    <citation type="submission" date="2016-12" db="EMBL/GenBank/DDBJ databases">
        <authorList>
            <person name="Moulin L."/>
        </authorList>
    </citation>
    <scope>NUCLEOTIDE SEQUENCE [LARGE SCALE GENOMIC DNA]</scope>
    <source>
        <strain evidence="1">STM 7183</strain>
    </source>
</reference>
<name>A0A1N7RSN3_9BURK</name>
<sequence length="43" mass="4604">MAESVSVIEKCIYSIIVSPQGKPCNDIATVACVVLVLLVKGRR</sequence>
<protein>
    <submittedName>
        <fullName evidence="1">Uncharacterized protein</fullName>
    </submittedName>
</protein>
<evidence type="ECO:0000313" key="2">
    <source>
        <dbReference type="Proteomes" id="UP000195569"/>
    </source>
</evidence>
<keyword evidence="2" id="KW-1185">Reference proteome</keyword>
<organism evidence="1 2">
    <name type="scientific">Paraburkholderia piptadeniae</name>
    <dbReference type="NCBI Taxonomy" id="1701573"/>
    <lineage>
        <taxon>Bacteria</taxon>
        <taxon>Pseudomonadati</taxon>
        <taxon>Pseudomonadota</taxon>
        <taxon>Betaproteobacteria</taxon>
        <taxon>Burkholderiales</taxon>
        <taxon>Burkholderiaceae</taxon>
        <taxon>Paraburkholderia</taxon>
    </lineage>
</organism>
<dbReference type="AlphaFoldDB" id="A0A1N7RSN3"/>